<dbReference type="GeneID" id="54333588"/>
<evidence type="ECO:0000313" key="2">
    <source>
        <dbReference type="Proteomes" id="UP000324241"/>
    </source>
</evidence>
<comment type="caution">
    <text evidence="1">The sequence shown here is derived from an EMBL/GenBank/DDBJ whole genome shotgun (WGS) entry which is preliminary data.</text>
</comment>
<proteinExistence type="predicted"/>
<reference evidence="1 2" key="1">
    <citation type="submission" date="2019-08" db="EMBL/GenBank/DDBJ databases">
        <title>The genome sequence of a newly discovered highly antifungal drug resistant Aspergillus species, Aspergillus tanneri NIH 1004.</title>
        <authorList>
            <person name="Mounaud S."/>
            <person name="Singh I."/>
            <person name="Joardar V."/>
            <person name="Pakala S."/>
            <person name="Pakala S."/>
            <person name="Venepally P."/>
            <person name="Chung J.K."/>
            <person name="Losada L."/>
            <person name="Nierman W.C."/>
        </authorList>
    </citation>
    <scope>NUCLEOTIDE SEQUENCE [LARGE SCALE GENOMIC DNA]</scope>
    <source>
        <strain evidence="1 2">NIH1004</strain>
    </source>
</reference>
<gene>
    <name evidence="1" type="ORF">ATNIH1004_010887</name>
</gene>
<dbReference type="EMBL" id="QUQM01000008">
    <property type="protein sequence ID" value="KAA8641948.1"/>
    <property type="molecule type" value="Genomic_DNA"/>
</dbReference>
<dbReference type="AlphaFoldDB" id="A0A5M9M5A3"/>
<dbReference type="RefSeq" id="XP_033421310.1">
    <property type="nucleotide sequence ID" value="XM_033575455.1"/>
</dbReference>
<sequence>MLQDRYPHLHLTLQVDVEVDVQGIIRKTGSQTLLVRFVCFSGTCTAGYSHERKRKWEDRKAKLERTNLDCQAAFGHLD</sequence>
<dbReference type="VEuPathDB" id="FungiDB:EYZ11_002560"/>
<name>A0A5M9M5A3_9EURO</name>
<evidence type="ECO:0000313" key="1">
    <source>
        <dbReference type="EMBL" id="KAA8641948.1"/>
    </source>
</evidence>
<accession>A0A5M9M5A3</accession>
<protein>
    <submittedName>
        <fullName evidence="1">Uncharacterized protein</fullName>
    </submittedName>
</protein>
<organism evidence="1 2">
    <name type="scientific">Aspergillus tanneri</name>
    <dbReference type="NCBI Taxonomy" id="1220188"/>
    <lineage>
        <taxon>Eukaryota</taxon>
        <taxon>Fungi</taxon>
        <taxon>Dikarya</taxon>
        <taxon>Ascomycota</taxon>
        <taxon>Pezizomycotina</taxon>
        <taxon>Eurotiomycetes</taxon>
        <taxon>Eurotiomycetidae</taxon>
        <taxon>Eurotiales</taxon>
        <taxon>Aspergillaceae</taxon>
        <taxon>Aspergillus</taxon>
        <taxon>Aspergillus subgen. Circumdati</taxon>
    </lineage>
</organism>
<dbReference type="Proteomes" id="UP000324241">
    <property type="component" value="Unassembled WGS sequence"/>
</dbReference>